<feature type="signal peptide" evidence="1">
    <location>
        <begin position="1"/>
        <end position="27"/>
    </location>
</feature>
<sequence length="85" mass="8801">MRKFKRAAIVGAGLLAFSGLGVGAAQALPDPGQYMVGDTYKEPTKAACEADGNSWEGVGDFSCLGPNDDGSYTLRIDSIDPPPHG</sequence>
<comment type="caution">
    <text evidence="2">The sequence shown here is derived from an EMBL/GenBank/DDBJ whole genome shotgun (WGS) entry which is preliminary data.</text>
</comment>
<evidence type="ECO:0000313" key="2">
    <source>
        <dbReference type="EMBL" id="GAA2635733.1"/>
    </source>
</evidence>
<accession>A0ABP6D7K6</accession>
<dbReference type="EMBL" id="BAAARJ010000025">
    <property type="protein sequence ID" value="GAA2635733.1"/>
    <property type="molecule type" value="Genomic_DNA"/>
</dbReference>
<proteinExistence type="predicted"/>
<keyword evidence="1" id="KW-0732">Signal</keyword>
<dbReference type="RefSeq" id="WP_344570216.1">
    <property type="nucleotide sequence ID" value="NZ_BAAARJ010000025.1"/>
</dbReference>
<reference evidence="3" key="1">
    <citation type="journal article" date="2019" name="Int. J. Syst. Evol. Microbiol.">
        <title>The Global Catalogue of Microorganisms (GCM) 10K type strain sequencing project: providing services to taxonomists for standard genome sequencing and annotation.</title>
        <authorList>
            <consortium name="The Broad Institute Genomics Platform"/>
            <consortium name="The Broad Institute Genome Sequencing Center for Infectious Disease"/>
            <person name="Wu L."/>
            <person name="Ma J."/>
        </authorList>
    </citation>
    <scope>NUCLEOTIDE SEQUENCE [LARGE SCALE GENOMIC DNA]</scope>
    <source>
        <strain evidence="3">JCM 16373</strain>
    </source>
</reference>
<keyword evidence="3" id="KW-1185">Reference proteome</keyword>
<protein>
    <submittedName>
        <fullName evidence="2">Uncharacterized protein</fullName>
    </submittedName>
</protein>
<evidence type="ECO:0000313" key="3">
    <source>
        <dbReference type="Proteomes" id="UP001501447"/>
    </source>
</evidence>
<dbReference type="Proteomes" id="UP001501447">
    <property type="component" value="Unassembled WGS sequence"/>
</dbReference>
<feature type="chain" id="PRO_5046727497" evidence="1">
    <location>
        <begin position="28"/>
        <end position="85"/>
    </location>
</feature>
<organism evidence="2 3">
    <name type="scientific">Streptomyces axinellae</name>
    <dbReference type="NCBI Taxonomy" id="552788"/>
    <lineage>
        <taxon>Bacteria</taxon>
        <taxon>Bacillati</taxon>
        <taxon>Actinomycetota</taxon>
        <taxon>Actinomycetes</taxon>
        <taxon>Kitasatosporales</taxon>
        <taxon>Streptomycetaceae</taxon>
        <taxon>Streptomyces</taxon>
    </lineage>
</organism>
<name>A0ABP6D7K6_9ACTN</name>
<gene>
    <name evidence="2" type="ORF">GCM10009863_60260</name>
</gene>
<evidence type="ECO:0000256" key="1">
    <source>
        <dbReference type="SAM" id="SignalP"/>
    </source>
</evidence>